<dbReference type="AlphaFoldDB" id="A0A1Q5Q1Q2"/>
<accession>A0A1Q5Q1Q2</accession>
<keyword evidence="1" id="KW-0812">Transmembrane</keyword>
<protein>
    <submittedName>
        <fullName evidence="2">Uncharacterized protein</fullName>
    </submittedName>
</protein>
<comment type="caution">
    <text evidence="2">The sequence shown here is derived from an EMBL/GenBank/DDBJ whole genome shotgun (WGS) entry which is preliminary data.</text>
</comment>
<feature type="transmembrane region" description="Helical" evidence="1">
    <location>
        <begin position="61"/>
        <end position="86"/>
    </location>
</feature>
<evidence type="ECO:0000313" key="3">
    <source>
        <dbReference type="Proteomes" id="UP000185628"/>
    </source>
</evidence>
<proteinExistence type="predicted"/>
<reference evidence="3" key="1">
    <citation type="submission" date="2016-12" db="EMBL/GenBank/DDBJ databases">
        <authorList>
            <person name="Meng X."/>
        </authorList>
    </citation>
    <scope>NUCLEOTIDE SEQUENCE [LARGE SCALE GENOMIC DNA]</scope>
    <source>
        <strain evidence="3">DSM 19116</strain>
    </source>
</reference>
<dbReference type="Proteomes" id="UP000185628">
    <property type="component" value="Unassembled WGS sequence"/>
</dbReference>
<organism evidence="2 3">
    <name type="scientific">Bowdeniella nasicola</name>
    <dbReference type="NCBI Taxonomy" id="208480"/>
    <lineage>
        <taxon>Bacteria</taxon>
        <taxon>Bacillati</taxon>
        <taxon>Actinomycetota</taxon>
        <taxon>Actinomycetes</taxon>
        <taxon>Actinomycetales</taxon>
        <taxon>Actinomycetaceae</taxon>
        <taxon>Bowdeniella</taxon>
    </lineage>
</organism>
<keyword evidence="3" id="KW-1185">Reference proteome</keyword>
<feature type="transmembrane region" description="Helical" evidence="1">
    <location>
        <begin position="119"/>
        <end position="140"/>
    </location>
</feature>
<feature type="transmembrane region" description="Helical" evidence="1">
    <location>
        <begin position="6"/>
        <end position="24"/>
    </location>
</feature>
<dbReference type="EMBL" id="MQVR01000041">
    <property type="protein sequence ID" value="OKL53771.1"/>
    <property type="molecule type" value="Genomic_DNA"/>
</dbReference>
<evidence type="ECO:0000256" key="1">
    <source>
        <dbReference type="SAM" id="Phobius"/>
    </source>
</evidence>
<name>A0A1Q5Q1Q2_9ACTO</name>
<keyword evidence="1" id="KW-0472">Membrane</keyword>
<keyword evidence="1" id="KW-1133">Transmembrane helix</keyword>
<sequence>MVWLCTFLLIMLIVIIVPAVIDMLDEQDTEDDSEHLLEATPFCGVKPSRSRFSIGESINPTVVAAAVQLVQAAIFIVATFAIFAIFGKIALTPQLIKTWTGTDPQAMQWVGLNLPLDAAMFRVCLILALFSGISFAASTLSDSMYRSLFLSRIADEMRRNIAARHRYRSTLRSCGKLPHRWRDIVA</sequence>
<evidence type="ECO:0000313" key="2">
    <source>
        <dbReference type="EMBL" id="OKL53771.1"/>
    </source>
</evidence>
<gene>
    <name evidence="2" type="ORF">BSZ39_07760</name>
</gene>